<dbReference type="Gene3D" id="3.40.50.740">
    <property type="match status" value="1"/>
</dbReference>
<feature type="region of interest" description="Disordered" evidence="5">
    <location>
        <begin position="367"/>
        <end position="387"/>
    </location>
</feature>
<name>A0A250F135_CAPSP</name>
<proteinExistence type="predicted"/>
<dbReference type="Gene3D" id="2.40.40.20">
    <property type="match status" value="1"/>
</dbReference>
<evidence type="ECO:0000256" key="4">
    <source>
        <dbReference type="ARBA" id="ARBA00023014"/>
    </source>
</evidence>
<dbReference type="GO" id="GO:0051539">
    <property type="term" value="F:4 iron, 4 sulfur cluster binding"/>
    <property type="evidence" value="ECO:0007669"/>
    <property type="project" value="UniProtKB-KW"/>
</dbReference>
<dbReference type="SUPFAM" id="SSF50692">
    <property type="entry name" value="ADC-like"/>
    <property type="match status" value="1"/>
</dbReference>
<dbReference type="RefSeq" id="WP_095900934.1">
    <property type="nucleotide sequence ID" value="NZ_CAJPRX010000034.1"/>
</dbReference>
<evidence type="ECO:0000256" key="2">
    <source>
        <dbReference type="ARBA" id="ARBA00022723"/>
    </source>
</evidence>
<dbReference type="InterPro" id="IPR006963">
    <property type="entry name" value="Mopterin_OxRdtase_4Fe-4S_dom"/>
</dbReference>
<dbReference type="InterPro" id="IPR006656">
    <property type="entry name" value="Mopterin_OxRdtase"/>
</dbReference>
<dbReference type="PANTHER" id="PTHR43105:SF10">
    <property type="entry name" value="NADH-QUINONE OXIDOREDUCTASE SUBUNIT G"/>
    <property type="match status" value="1"/>
</dbReference>
<dbReference type="GO" id="GO:0043546">
    <property type="term" value="F:molybdopterin cofactor binding"/>
    <property type="evidence" value="ECO:0007669"/>
    <property type="project" value="InterPro"/>
</dbReference>
<dbReference type="InterPro" id="IPR009010">
    <property type="entry name" value="Asp_de-COase-like_dom_sf"/>
</dbReference>
<dbReference type="GO" id="GO:0016491">
    <property type="term" value="F:oxidoreductase activity"/>
    <property type="evidence" value="ECO:0007669"/>
    <property type="project" value="InterPro"/>
</dbReference>
<dbReference type="CDD" id="cd00508">
    <property type="entry name" value="MopB_CT_Fdh-Nap-like"/>
    <property type="match status" value="1"/>
</dbReference>
<dbReference type="Gene3D" id="3.40.228.10">
    <property type="entry name" value="Dimethylsulfoxide Reductase, domain 2"/>
    <property type="match status" value="1"/>
</dbReference>
<dbReference type="Proteomes" id="UP000217334">
    <property type="component" value="Chromosome"/>
</dbReference>
<feature type="compositionally biased region" description="Basic and acidic residues" evidence="5">
    <location>
        <begin position="371"/>
        <end position="387"/>
    </location>
</feature>
<evidence type="ECO:0000256" key="3">
    <source>
        <dbReference type="ARBA" id="ARBA00023004"/>
    </source>
</evidence>
<evidence type="ECO:0000256" key="1">
    <source>
        <dbReference type="ARBA" id="ARBA00022485"/>
    </source>
</evidence>
<dbReference type="PANTHER" id="PTHR43105">
    <property type="entry name" value="RESPIRATORY NITRATE REDUCTASE"/>
    <property type="match status" value="1"/>
</dbReference>
<dbReference type="PROSITE" id="PS51669">
    <property type="entry name" value="4FE4S_MOW_BIS_MGD"/>
    <property type="match status" value="1"/>
</dbReference>
<evidence type="ECO:0000256" key="5">
    <source>
        <dbReference type="SAM" id="MobiDB-lite"/>
    </source>
</evidence>
<dbReference type="SUPFAM" id="SSF53706">
    <property type="entry name" value="Formate dehydrogenase/DMSO reductase, domains 1-3"/>
    <property type="match status" value="1"/>
</dbReference>
<keyword evidence="3" id="KW-0408">Iron</keyword>
<dbReference type="InterPro" id="IPR050123">
    <property type="entry name" value="Prok_molybdopt-oxidoreductase"/>
</dbReference>
<evidence type="ECO:0000313" key="8">
    <source>
        <dbReference type="Proteomes" id="UP000217334"/>
    </source>
</evidence>
<dbReference type="GO" id="GO:0045333">
    <property type="term" value="P:cellular respiration"/>
    <property type="evidence" value="ECO:0007669"/>
    <property type="project" value="UniProtKB-ARBA"/>
</dbReference>
<keyword evidence="1" id="KW-0004">4Fe-4S</keyword>
<dbReference type="Pfam" id="PF00384">
    <property type="entry name" value="Molybdopterin"/>
    <property type="match status" value="1"/>
</dbReference>
<protein>
    <submittedName>
        <fullName evidence="7">Nitrite reductase</fullName>
    </submittedName>
</protein>
<keyword evidence="2" id="KW-0479">Metal-binding</keyword>
<keyword evidence="4" id="KW-0411">Iron-sulfur</keyword>
<sequence length="755" mass="84445">MATLPVSVDEIIAKWGPHKHYMTKESARARASQTADEFVKTHCCFCGLQCGIKLKVKDKKVVGFEPWREFPFNEGRLCPKGVQRYMQDNHPDRLLQPIKRVEGVGFVPIEWEEAYSTVVSEIKRIQEQYGRNAFAMLSGVSLSTEKSYLVGKFARVALKTANLDYNGRLCMVSAGAGNKKAFGMDRSSNSWADLAHAEVIIITGANISECFPVLTYRIWEARDNGAKIIVIDPRVIPLARTADVHLPLRSGTDTALMSTMLKVLIDNDWLDHDFIDNYTSGWEETAKTVEHCTLEWGEEITGVPKELIYKAAEMWGKAKTSFLVHARGIEQHRKGVLNVLSCINLVLATGRIGKPYCGYGTITGQGNGQGGREHGHKCDQLPGNRDIENPEHRQIVADFWGIPESELPRKGLSAYEIIDAINKGEIKGLLSICFNPIISLPNNKYVKSALEKLEFYAGIDFFLSETLRHANIVLAGSLQEEEEGTTTTSEGRVVRISGAVNPPGKAKRDIEILKELAKRLGQEDKFNFPTSEDIFNEIRHISKGSYADYYGITYEKVEKNMGVFWPCPSLDHPGTPRLWEDKKFKTNDGKAHFNPTPYQPPVEEPDADYPVVLTTGRVVSQYLSGTQTRRIGKLIDIYPEPLMEIHPELAAKYGIEEGDLVRITTRRNSAVFPANVVETIRKDSIFVPFHWGGVNSINQLTVGLEGLDPISKMPEFKVCACKIEKTGEKKAKDSAEYAYRSRDVLFAEGDTPIPN</sequence>
<dbReference type="SMART" id="SM00926">
    <property type="entry name" value="Molybdop_Fe4S4"/>
    <property type="match status" value="1"/>
</dbReference>
<dbReference type="EMBL" id="CP022383">
    <property type="protein sequence ID" value="ATA78873.1"/>
    <property type="molecule type" value="Genomic_DNA"/>
</dbReference>
<dbReference type="InterPro" id="IPR006657">
    <property type="entry name" value="MoPterin_dinucl-bd_dom"/>
</dbReference>
<evidence type="ECO:0000313" key="7">
    <source>
        <dbReference type="EMBL" id="ATA78873.1"/>
    </source>
</evidence>
<dbReference type="Pfam" id="PF01568">
    <property type="entry name" value="Molydop_binding"/>
    <property type="match status" value="1"/>
</dbReference>
<dbReference type="GO" id="GO:0046872">
    <property type="term" value="F:metal ion binding"/>
    <property type="evidence" value="ECO:0007669"/>
    <property type="project" value="UniProtKB-KW"/>
</dbReference>
<dbReference type="AlphaFoldDB" id="A0A250F135"/>
<gene>
    <name evidence="7" type="ORF">CGC59_03915</name>
</gene>
<dbReference type="Pfam" id="PF04879">
    <property type="entry name" value="Molybdop_Fe4S4"/>
    <property type="match status" value="1"/>
</dbReference>
<feature type="domain" description="4Fe-4S Mo/W bis-MGD-type" evidence="6">
    <location>
        <begin position="36"/>
        <end position="92"/>
    </location>
</feature>
<accession>A0A250F135</accession>
<reference evidence="8" key="1">
    <citation type="submission" date="2017-06" db="EMBL/GenBank/DDBJ databases">
        <title>Capnocytophaga spp. assemblies.</title>
        <authorList>
            <person name="Gulvik C.A."/>
        </authorList>
    </citation>
    <scope>NUCLEOTIDE SEQUENCE [LARGE SCALE GENOMIC DNA]</scope>
    <source>
        <strain evidence="8">H4486</strain>
    </source>
</reference>
<organism evidence="7 8">
    <name type="scientific">Capnocytophaga sputigena</name>
    <dbReference type="NCBI Taxonomy" id="1019"/>
    <lineage>
        <taxon>Bacteria</taxon>
        <taxon>Pseudomonadati</taxon>
        <taxon>Bacteroidota</taxon>
        <taxon>Flavobacteriia</taxon>
        <taxon>Flavobacteriales</taxon>
        <taxon>Flavobacteriaceae</taxon>
        <taxon>Capnocytophaga</taxon>
    </lineage>
</organism>
<dbReference type="GO" id="GO:0016020">
    <property type="term" value="C:membrane"/>
    <property type="evidence" value="ECO:0007669"/>
    <property type="project" value="TreeGrafter"/>
</dbReference>
<dbReference type="Gene3D" id="2.20.25.90">
    <property type="entry name" value="ADC-like domains"/>
    <property type="match status" value="1"/>
</dbReference>
<evidence type="ECO:0000259" key="6">
    <source>
        <dbReference type="PROSITE" id="PS51669"/>
    </source>
</evidence>